<evidence type="ECO:0000313" key="3">
    <source>
        <dbReference type="Proteomes" id="UP000324748"/>
    </source>
</evidence>
<keyword evidence="1" id="KW-1133">Transmembrane helix</keyword>
<accession>A0A5B0QAU4</accession>
<name>A0A5B0QAU4_PUCGR</name>
<dbReference type="Proteomes" id="UP000324748">
    <property type="component" value="Unassembled WGS sequence"/>
</dbReference>
<evidence type="ECO:0000256" key="1">
    <source>
        <dbReference type="SAM" id="Phobius"/>
    </source>
</evidence>
<sequence length="99" mass="11517">MFLVDWTQRTYIIYTVIMMMSLMPFVQLLESPKHSLGRRRVGNEPTQRCETHYIFRILGGHSICRNAQGQSYECDSGDCSGGELFEHLEEVDHQEDSFL</sequence>
<protein>
    <submittedName>
        <fullName evidence="2">Uncharacterized protein</fullName>
    </submittedName>
</protein>
<dbReference type="EMBL" id="VSWC01000027">
    <property type="protein sequence ID" value="KAA1110416.1"/>
    <property type="molecule type" value="Genomic_DNA"/>
</dbReference>
<evidence type="ECO:0000313" key="2">
    <source>
        <dbReference type="EMBL" id="KAA1110416.1"/>
    </source>
</evidence>
<keyword evidence="1" id="KW-0472">Membrane</keyword>
<organism evidence="2 3">
    <name type="scientific">Puccinia graminis f. sp. tritici</name>
    <dbReference type="NCBI Taxonomy" id="56615"/>
    <lineage>
        <taxon>Eukaryota</taxon>
        <taxon>Fungi</taxon>
        <taxon>Dikarya</taxon>
        <taxon>Basidiomycota</taxon>
        <taxon>Pucciniomycotina</taxon>
        <taxon>Pucciniomycetes</taxon>
        <taxon>Pucciniales</taxon>
        <taxon>Pucciniaceae</taxon>
        <taxon>Puccinia</taxon>
    </lineage>
</organism>
<keyword evidence="3" id="KW-1185">Reference proteome</keyword>
<feature type="transmembrane region" description="Helical" evidence="1">
    <location>
        <begin position="12"/>
        <end position="29"/>
    </location>
</feature>
<gene>
    <name evidence="2" type="ORF">PGT21_020910</name>
</gene>
<reference evidence="2 3" key="1">
    <citation type="submission" date="2019-05" db="EMBL/GenBank/DDBJ databases">
        <title>Emergence of the Ug99 lineage of the wheat stem rust pathogen through somatic hybridization.</title>
        <authorList>
            <person name="Li F."/>
            <person name="Upadhyaya N.M."/>
            <person name="Sperschneider J."/>
            <person name="Matny O."/>
            <person name="Nguyen-Phuc H."/>
            <person name="Mago R."/>
            <person name="Raley C."/>
            <person name="Miller M.E."/>
            <person name="Silverstein K.A.T."/>
            <person name="Henningsen E."/>
            <person name="Hirsch C.D."/>
            <person name="Visser B."/>
            <person name="Pretorius Z.A."/>
            <person name="Steffenson B.J."/>
            <person name="Schwessinger B."/>
            <person name="Dodds P.N."/>
            <person name="Figueroa M."/>
        </authorList>
    </citation>
    <scope>NUCLEOTIDE SEQUENCE [LARGE SCALE GENOMIC DNA]</scope>
    <source>
        <strain evidence="2">21-0</strain>
    </source>
</reference>
<dbReference type="AlphaFoldDB" id="A0A5B0QAU4"/>
<comment type="caution">
    <text evidence="2">The sequence shown here is derived from an EMBL/GenBank/DDBJ whole genome shotgun (WGS) entry which is preliminary data.</text>
</comment>
<keyword evidence="1" id="KW-0812">Transmembrane</keyword>
<proteinExistence type="predicted"/>